<dbReference type="GO" id="GO:0006520">
    <property type="term" value="P:amino acid metabolic process"/>
    <property type="evidence" value="ECO:0007669"/>
    <property type="project" value="InterPro"/>
</dbReference>
<evidence type="ECO:0000256" key="4">
    <source>
        <dbReference type="ARBA" id="ARBA00022576"/>
    </source>
</evidence>
<dbReference type="AlphaFoldDB" id="A0A2H4U4P8"/>
<dbReference type="InterPro" id="IPR050596">
    <property type="entry name" value="AspAT/PAT-like"/>
</dbReference>
<evidence type="ECO:0000256" key="1">
    <source>
        <dbReference type="ARBA" id="ARBA00001933"/>
    </source>
</evidence>
<dbReference type="CDD" id="cd00609">
    <property type="entry name" value="AAT_like"/>
    <property type="match status" value="1"/>
</dbReference>
<evidence type="ECO:0000256" key="5">
    <source>
        <dbReference type="ARBA" id="ARBA00022679"/>
    </source>
</evidence>
<dbReference type="NCBIfam" id="NF004870">
    <property type="entry name" value="PRK06225.1"/>
    <property type="match status" value="1"/>
</dbReference>
<dbReference type="GO" id="GO:0030170">
    <property type="term" value="F:pyridoxal phosphate binding"/>
    <property type="evidence" value="ECO:0007669"/>
    <property type="project" value="InterPro"/>
</dbReference>
<dbReference type="GeneID" id="78817237"/>
<evidence type="ECO:0000256" key="3">
    <source>
        <dbReference type="ARBA" id="ARBA00011738"/>
    </source>
</evidence>
<dbReference type="PANTHER" id="PTHR46383">
    <property type="entry name" value="ASPARTATE AMINOTRANSFERASE"/>
    <property type="match status" value="1"/>
</dbReference>
<evidence type="ECO:0000259" key="7">
    <source>
        <dbReference type="Pfam" id="PF00155"/>
    </source>
</evidence>
<dbReference type="SUPFAM" id="SSF53383">
    <property type="entry name" value="PLP-dependent transferases"/>
    <property type="match status" value="1"/>
</dbReference>
<dbReference type="RefSeq" id="WP_004036548.1">
    <property type="nucleotide sequence ID" value="NZ_CAYARK010000025.1"/>
</dbReference>
<evidence type="ECO:0000313" key="9">
    <source>
        <dbReference type="Proteomes" id="UP000232133"/>
    </source>
</evidence>
<keyword evidence="6" id="KW-0663">Pyridoxal phosphate</keyword>
<comment type="subunit">
    <text evidence="3">Homodimer.</text>
</comment>
<dbReference type="InterPro" id="IPR015422">
    <property type="entry name" value="PyrdxlP-dep_Trfase_small"/>
</dbReference>
<dbReference type="Pfam" id="PF00155">
    <property type="entry name" value="Aminotran_1_2"/>
    <property type="match status" value="1"/>
</dbReference>
<dbReference type="InterPro" id="IPR015421">
    <property type="entry name" value="PyrdxlP-dep_Trfase_major"/>
</dbReference>
<evidence type="ECO:0000313" key="8">
    <source>
        <dbReference type="EMBL" id="ATZ59091.1"/>
    </source>
</evidence>
<gene>
    <name evidence="8" type="ORF">BK798_01005</name>
</gene>
<evidence type="ECO:0000256" key="2">
    <source>
        <dbReference type="ARBA" id="ARBA00007441"/>
    </source>
</evidence>
<dbReference type="PANTHER" id="PTHR46383:SF1">
    <property type="entry name" value="ASPARTATE AMINOTRANSFERASE"/>
    <property type="match status" value="1"/>
</dbReference>
<dbReference type="OMA" id="WMGQNTN"/>
<keyword evidence="4 8" id="KW-0032">Aminotransferase</keyword>
<name>A0A2H4U4P8_METSM</name>
<dbReference type="Gene3D" id="3.90.1150.10">
    <property type="entry name" value="Aspartate Aminotransferase, domain 1"/>
    <property type="match status" value="1"/>
</dbReference>
<dbReference type="InterPro" id="IPR015424">
    <property type="entry name" value="PyrdxlP-dep_Trfase"/>
</dbReference>
<dbReference type="EMBL" id="CP017803">
    <property type="protein sequence ID" value="ATZ59091.1"/>
    <property type="molecule type" value="Genomic_DNA"/>
</dbReference>
<dbReference type="GO" id="GO:0008483">
    <property type="term" value="F:transaminase activity"/>
    <property type="evidence" value="ECO:0007669"/>
    <property type="project" value="UniProtKB-KW"/>
</dbReference>
<comment type="similarity">
    <text evidence="2">Belongs to the class-I pyridoxal-phosphate-dependent aminotransferase family.</text>
</comment>
<proteinExistence type="inferred from homology"/>
<organism evidence="8 9">
    <name type="scientific">Methanobrevibacter smithii</name>
    <dbReference type="NCBI Taxonomy" id="2173"/>
    <lineage>
        <taxon>Archaea</taxon>
        <taxon>Methanobacteriati</taxon>
        <taxon>Methanobacteriota</taxon>
        <taxon>Methanomada group</taxon>
        <taxon>Methanobacteria</taxon>
        <taxon>Methanobacteriales</taxon>
        <taxon>Methanobacteriaceae</taxon>
        <taxon>Methanobrevibacter</taxon>
    </lineage>
</organism>
<dbReference type="Gene3D" id="3.40.640.10">
    <property type="entry name" value="Type I PLP-dependent aspartate aminotransferase-like (Major domain)"/>
    <property type="match status" value="1"/>
</dbReference>
<feature type="domain" description="Aminotransferase class I/classII large" evidence="7">
    <location>
        <begin position="46"/>
        <end position="385"/>
    </location>
</feature>
<accession>A0A2H4U4P8</accession>
<dbReference type="InterPro" id="IPR004839">
    <property type="entry name" value="Aminotransferase_I/II_large"/>
</dbReference>
<reference evidence="8 9" key="1">
    <citation type="submission" date="2016-10" db="EMBL/GenBank/DDBJ databases">
        <authorList>
            <person name="Varghese N."/>
        </authorList>
    </citation>
    <scope>NUCLEOTIDE SEQUENCE [LARGE SCALE GENOMIC DNA]</scope>
    <source>
        <strain evidence="8 9">KB11</strain>
    </source>
</reference>
<sequence>MKNNLSSYEEGNIKHPKKKFEKVVRVPPEGYESSNDFFEDVFMDKDMIWMGQNTNHLHGDIIADAMASCAKAKEYCKYPPPEGFSELKQLILDDLGFKNSDVLLTAGATESLYLCMQALLGPQDNVVMSDPGYLIIGNFANRFAGEVRYVPVYNEECGYKLTPELLRENMDENTKMVVLIDPLNPLGSGYTEEEIKEFAEIAIENDIYLLDDVTYKDFARNHYLAADYAPEQTLTIYSFSKIFGMAGVRIGAVVSTSDIIDVLKNAVVNDLGVNIIAQYGAIAGLKSKSEWEDKIKSITFNNQKLIKEVVDEIDGVFLPVYPSEANMMAIDLSGAGISPKDMSNYLLKRKIFTREGEYTSNLFGDNYLRISYSIPEEQIKVFCEEFPKAVEALRK</sequence>
<comment type="cofactor">
    <cofactor evidence="1">
        <name>pyridoxal 5'-phosphate</name>
        <dbReference type="ChEBI" id="CHEBI:597326"/>
    </cofactor>
</comment>
<dbReference type="Proteomes" id="UP000232133">
    <property type="component" value="Chromosome"/>
</dbReference>
<evidence type="ECO:0000256" key="6">
    <source>
        <dbReference type="ARBA" id="ARBA00022898"/>
    </source>
</evidence>
<protein>
    <submittedName>
        <fullName evidence="8">Aspartate aminotransferase</fullName>
    </submittedName>
</protein>
<keyword evidence="5 8" id="KW-0808">Transferase</keyword>